<comment type="caution">
    <text evidence="2">The sequence shown here is derived from an EMBL/GenBank/DDBJ whole genome shotgun (WGS) entry which is preliminary data.</text>
</comment>
<feature type="transmembrane region" description="Helical" evidence="1">
    <location>
        <begin position="31"/>
        <end position="52"/>
    </location>
</feature>
<proteinExistence type="predicted"/>
<keyword evidence="1" id="KW-1133">Transmembrane helix</keyword>
<gene>
    <name evidence="2" type="ORF">S01H4_58778</name>
</gene>
<organism evidence="2">
    <name type="scientific">marine sediment metagenome</name>
    <dbReference type="NCBI Taxonomy" id="412755"/>
    <lineage>
        <taxon>unclassified sequences</taxon>
        <taxon>metagenomes</taxon>
        <taxon>ecological metagenomes</taxon>
    </lineage>
</organism>
<sequence length="54" mass="6010">MLWALAAALIYLNWGLRVIFIPQDETDITIIYPFFALSYAFGAFALISLALASL</sequence>
<protein>
    <submittedName>
        <fullName evidence="2">Uncharacterized protein</fullName>
    </submittedName>
</protein>
<reference evidence="2" key="1">
    <citation type="journal article" date="2014" name="Front. Microbiol.">
        <title>High frequency of phylogenetically diverse reductive dehalogenase-homologous genes in deep subseafloor sedimentary metagenomes.</title>
        <authorList>
            <person name="Kawai M."/>
            <person name="Futagami T."/>
            <person name="Toyoda A."/>
            <person name="Takaki Y."/>
            <person name="Nishi S."/>
            <person name="Hori S."/>
            <person name="Arai W."/>
            <person name="Tsubouchi T."/>
            <person name="Morono Y."/>
            <person name="Uchiyama I."/>
            <person name="Ito T."/>
            <person name="Fujiyama A."/>
            <person name="Inagaki F."/>
            <person name="Takami H."/>
        </authorList>
    </citation>
    <scope>NUCLEOTIDE SEQUENCE</scope>
    <source>
        <strain evidence="2">Expedition CK06-06</strain>
    </source>
</reference>
<accession>X1D9K1</accession>
<dbReference type="AlphaFoldDB" id="X1D9K1"/>
<keyword evidence="1" id="KW-0472">Membrane</keyword>
<name>X1D9K1_9ZZZZ</name>
<keyword evidence="1" id="KW-0812">Transmembrane</keyword>
<feature type="non-terminal residue" evidence="2">
    <location>
        <position position="54"/>
    </location>
</feature>
<evidence type="ECO:0000313" key="2">
    <source>
        <dbReference type="EMBL" id="GAH16927.1"/>
    </source>
</evidence>
<dbReference type="EMBL" id="BART01034380">
    <property type="protein sequence ID" value="GAH16927.1"/>
    <property type="molecule type" value="Genomic_DNA"/>
</dbReference>
<evidence type="ECO:0000256" key="1">
    <source>
        <dbReference type="SAM" id="Phobius"/>
    </source>
</evidence>